<dbReference type="Proteomes" id="UP000228934">
    <property type="component" value="Unassembled WGS sequence"/>
</dbReference>
<proteinExistence type="predicted"/>
<dbReference type="EMBL" id="KV979842">
    <property type="protein sequence ID" value="PIO22895.1"/>
    <property type="molecule type" value="Genomic_DNA"/>
</dbReference>
<dbReference type="Gene3D" id="1.10.238.10">
    <property type="entry name" value="EF-hand"/>
    <property type="match status" value="1"/>
</dbReference>
<dbReference type="AlphaFoldDB" id="A0A2G9R504"/>
<dbReference type="InterPro" id="IPR011992">
    <property type="entry name" value="EF-hand-dom_pair"/>
</dbReference>
<evidence type="ECO:0000256" key="1">
    <source>
        <dbReference type="ARBA" id="ARBA00022723"/>
    </source>
</evidence>
<protein>
    <recommendedName>
        <fullName evidence="3">EF-hand domain-containing protein</fullName>
    </recommendedName>
</protein>
<sequence length="68" mass="7907">DKCKSTEYIKMKNALLDSQNQKRARKESEKENTDKFGLKKILVDQMFKYFDSDSNGLVDTNEITQVSL</sequence>
<dbReference type="InterPro" id="IPR002048">
    <property type="entry name" value="EF_hand_dom"/>
</dbReference>
<name>A0A2G9R504_AQUCT</name>
<gene>
    <name evidence="4" type="ORF">AB205_0195190</name>
</gene>
<keyword evidence="5" id="KW-1185">Reference proteome</keyword>
<evidence type="ECO:0000259" key="3">
    <source>
        <dbReference type="PROSITE" id="PS50222"/>
    </source>
</evidence>
<accession>A0A2G9R504</accession>
<dbReference type="InterPro" id="IPR018247">
    <property type="entry name" value="EF_Hand_1_Ca_BS"/>
</dbReference>
<evidence type="ECO:0000256" key="2">
    <source>
        <dbReference type="ARBA" id="ARBA00022837"/>
    </source>
</evidence>
<dbReference type="OrthoDB" id="6085115at2759"/>
<feature type="non-terminal residue" evidence="4">
    <location>
        <position position="1"/>
    </location>
</feature>
<keyword evidence="2" id="KW-0106">Calcium</keyword>
<keyword evidence="1" id="KW-0479">Metal-binding</keyword>
<evidence type="ECO:0000313" key="5">
    <source>
        <dbReference type="Proteomes" id="UP000228934"/>
    </source>
</evidence>
<dbReference type="GO" id="GO:0005509">
    <property type="term" value="F:calcium ion binding"/>
    <property type="evidence" value="ECO:0007669"/>
    <property type="project" value="InterPro"/>
</dbReference>
<dbReference type="PROSITE" id="PS50222">
    <property type="entry name" value="EF_HAND_2"/>
    <property type="match status" value="1"/>
</dbReference>
<organism evidence="4 5">
    <name type="scientific">Aquarana catesbeiana</name>
    <name type="common">American bullfrog</name>
    <name type="synonym">Rana catesbeiana</name>
    <dbReference type="NCBI Taxonomy" id="8400"/>
    <lineage>
        <taxon>Eukaryota</taxon>
        <taxon>Metazoa</taxon>
        <taxon>Chordata</taxon>
        <taxon>Craniata</taxon>
        <taxon>Vertebrata</taxon>
        <taxon>Euteleostomi</taxon>
        <taxon>Amphibia</taxon>
        <taxon>Batrachia</taxon>
        <taxon>Anura</taxon>
        <taxon>Neobatrachia</taxon>
        <taxon>Ranoidea</taxon>
        <taxon>Ranidae</taxon>
        <taxon>Aquarana</taxon>
    </lineage>
</organism>
<feature type="domain" description="EF-hand" evidence="3">
    <location>
        <begin position="38"/>
        <end position="68"/>
    </location>
</feature>
<dbReference type="SUPFAM" id="SSF47473">
    <property type="entry name" value="EF-hand"/>
    <property type="match status" value="1"/>
</dbReference>
<reference evidence="5" key="1">
    <citation type="journal article" date="2017" name="Nat. Commun.">
        <title>The North American bullfrog draft genome provides insight into hormonal regulation of long noncoding RNA.</title>
        <authorList>
            <person name="Hammond S.A."/>
            <person name="Warren R.L."/>
            <person name="Vandervalk B.P."/>
            <person name="Kucuk E."/>
            <person name="Khan H."/>
            <person name="Gibb E.A."/>
            <person name="Pandoh P."/>
            <person name="Kirk H."/>
            <person name="Zhao Y."/>
            <person name="Jones M."/>
            <person name="Mungall A.J."/>
            <person name="Coope R."/>
            <person name="Pleasance S."/>
            <person name="Moore R.A."/>
            <person name="Holt R.A."/>
            <person name="Round J.M."/>
            <person name="Ohora S."/>
            <person name="Walle B.V."/>
            <person name="Veldhoen N."/>
            <person name="Helbing C.C."/>
            <person name="Birol I."/>
        </authorList>
    </citation>
    <scope>NUCLEOTIDE SEQUENCE [LARGE SCALE GENOMIC DNA]</scope>
</reference>
<evidence type="ECO:0000313" key="4">
    <source>
        <dbReference type="EMBL" id="PIO22895.1"/>
    </source>
</evidence>
<dbReference type="PROSITE" id="PS00018">
    <property type="entry name" value="EF_HAND_1"/>
    <property type="match status" value="1"/>
</dbReference>